<feature type="compositionally biased region" description="Pro residues" evidence="1">
    <location>
        <begin position="371"/>
        <end position="401"/>
    </location>
</feature>
<dbReference type="InterPro" id="IPR013783">
    <property type="entry name" value="Ig-like_fold"/>
</dbReference>
<sequence length="555" mass="57050">MCALGWPTDLVFTQYAALVVSYTLSISMGLAILCGRKKGDTHATKKSSAAESESSTSSSSIIVKPPEKKHKKASKEGKSKEGKAQTPSSKRRTGESVRKGVRAPGKAPVPAPAPAPAPVPVPLPLPQTLSQFQRAESLKSLPPMKSIAPMPLQSAARTLQLQSAISDDVSKARPLSLSQMSTLKETAPGSDGAYEDVNIVVEPELAPGGEKLVEAKAPPEPGMEDEGLKTVKPEATRDVPPTGDASKTTLTVDPPVSTFPTTGGRLYHTLKNPRGTRMVFKIKCSNNNDYGINPVYGFVEANGTVPINITRLPGPPKEDRMVIQFVETTEALSVGAEAAFKLASPWAYVSTTVPLRVVAGLPPMAPTAGAKPPPPAPAAAPKPPPPPPPPASKPASRIPPVPVPLSPRPVVPVAAAPTKLPPPPPKPALPPPIPTPKPTAISAPKVAAASPKPVPVATKVPIATPPPPPKALSPTPAKPIIPARPSLVPPLAAPKPGAPLALPGTGLSYFAAPGQTPVIPGLPSPTAPPPAGVPPAFAGAKGLPVASVYVTQQRK</sequence>
<feature type="compositionally biased region" description="Low complexity" evidence="1">
    <location>
        <begin position="46"/>
        <end position="60"/>
    </location>
</feature>
<feature type="compositionally biased region" description="Basic and acidic residues" evidence="1">
    <location>
        <begin position="74"/>
        <end position="83"/>
    </location>
</feature>
<feature type="compositionally biased region" description="Pro residues" evidence="1">
    <location>
        <begin position="419"/>
        <end position="437"/>
    </location>
</feature>
<feature type="region of interest" description="Disordered" evidence="1">
    <location>
        <begin position="414"/>
        <end position="446"/>
    </location>
</feature>
<evidence type="ECO:0000259" key="2">
    <source>
        <dbReference type="PROSITE" id="PS50202"/>
    </source>
</evidence>
<feature type="domain" description="MSP" evidence="2">
    <location>
        <begin position="249"/>
        <end position="358"/>
    </location>
</feature>
<feature type="region of interest" description="Disordered" evidence="1">
    <location>
        <begin position="367"/>
        <end position="401"/>
    </location>
</feature>
<dbReference type="PANTHER" id="PTHR22947:SF7">
    <property type="entry name" value="MSP DOMAIN-CONTAINING PROTEIN-RELATED"/>
    <property type="match status" value="1"/>
</dbReference>
<dbReference type="PROSITE" id="PS50202">
    <property type="entry name" value="MSP"/>
    <property type="match status" value="1"/>
</dbReference>
<dbReference type="InterPro" id="IPR051774">
    <property type="entry name" value="Sperm-specific_class_P"/>
</dbReference>
<dbReference type="SUPFAM" id="SSF49354">
    <property type="entry name" value="PapD-like"/>
    <property type="match status" value="1"/>
</dbReference>
<dbReference type="PANTHER" id="PTHR22947">
    <property type="entry name" value="MAJOR SPERM PROTEIN"/>
    <property type="match status" value="1"/>
</dbReference>
<evidence type="ECO:0000313" key="4">
    <source>
        <dbReference type="Proteomes" id="UP001176961"/>
    </source>
</evidence>
<dbReference type="InterPro" id="IPR000535">
    <property type="entry name" value="MSP_dom"/>
</dbReference>
<name>A0AA36H804_CYLNA</name>
<organism evidence="3 4">
    <name type="scientific">Cylicocyclus nassatus</name>
    <name type="common">Nematode worm</name>
    <dbReference type="NCBI Taxonomy" id="53992"/>
    <lineage>
        <taxon>Eukaryota</taxon>
        <taxon>Metazoa</taxon>
        <taxon>Ecdysozoa</taxon>
        <taxon>Nematoda</taxon>
        <taxon>Chromadorea</taxon>
        <taxon>Rhabditida</taxon>
        <taxon>Rhabditina</taxon>
        <taxon>Rhabditomorpha</taxon>
        <taxon>Strongyloidea</taxon>
        <taxon>Strongylidae</taxon>
        <taxon>Cylicocyclus</taxon>
    </lineage>
</organism>
<dbReference type="AlphaFoldDB" id="A0AA36H804"/>
<protein>
    <recommendedName>
        <fullName evidence="2">MSP domain-containing protein</fullName>
    </recommendedName>
</protein>
<accession>A0AA36H804</accession>
<dbReference type="EMBL" id="CATQJL010000316">
    <property type="protein sequence ID" value="CAJ0605683.1"/>
    <property type="molecule type" value="Genomic_DNA"/>
</dbReference>
<dbReference type="Pfam" id="PF00635">
    <property type="entry name" value="Motile_Sperm"/>
    <property type="match status" value="1"/>
</dbReference>
<feature type="region of interest" description="Disordered" evidence="1">
    <location>
        <begin position="44"/>
        <end position="115"/>
    </location>
</feature>
<dbReference type="Gene3D" id="2.60.40.10">
    <property type="entry name" value="Immunoglobulins"/>
    <property type="match status" value="1"/>
</dbReference>
<gene>
    <name evidence="3" type="ORF">CYNAS_LOCUS17666</name>
</gene>
<feature type="region of interest" description="Disordered" evidence="1">
    <location>
        <begin position="234"/>
        <end position="257"/>
    </location>
</feature>
<dbReference type="Proteomes" id="UP001176961">
    <property type="component" value="Unassembled WGS sequence"/>
</dbReference>
<dbReference type="InterPro" id="IPR008962">
    <property type="entry name" value="PapD-like_sf"/>
</dbReference>
<evidence type="ECO:0000256" key="1">
    <source>
        <dbReference type="SAM" id="MobiDB-lite"/>
    </source>
</evidence>
<comment type="caution">
    <text evidence="3">The sequence shown here is derived from an EMBL/GenBank/DDBJ whole genome shotgun (WGS) entry which is preliminary data.</text>
</comment>
<reference evidence="3" key="1">
    <citation type="submission" date="2023-07" db="EMBL/GenBank/DDBJ databases">
        <authorList>
            <consortium name="CYATHOMIX"/>
        </authorList>
    </citation>
    <scope>NUCLEOTIDE SEQUENCE</scope>
    <source>
        <strain evidence="3">N/A</strain>
    </source>
</reference>
<evidence type="ECO:0000313" key="3">
    <source>
        <dbReference type="EMBL" id="CAJ0605683.1"/>
    </source>
</evidence>
<proteinExistence type="predicted"/>
<feature type="region of interest" description="Disordered" evidence="1">
    <location>
        <begin position="458"/>
        <end position="478"/>
    </location>
</feature>
<feature type="compositionally biased region" description="Pro residues" evidence="1">
    <location>
        <begin position="463"/>
        <end position="478"/>
    </location>
</feature>
<keyword evidence="4" id="KW-1185">Reference proteome</keyword>